<evidence type="ECO:0008006" key="6">
    <source>
        <dbReference type="Google" id="ProtNLM"/>
    </source>
</evidence>
<feature type="compositionally biased region" description="Polar residues" evidence="1">
    <location>
        <begin position="102"/>
        <end position="120"/>
    </location>
</feature>
<sequence length="169" mass="18054">MAITYQYTLFVVSSLIAHLAAGSEWDASDIQAQNEAGAAGKSGGGGMSNGGMIALCVIVGVVVIIGFSSAALFYVAKKRQWQMREKISRSAKQVAQAIKTPLTATFPRSQRQPTTSGGRNKSSRDVPMTKPKRKPTDLEKGAVITTDVSSQGSQSKSRGWASYFSFNRS</sequence>
<protein>
    <recommendedName>
        <fullName evidence="6">Mid2 domain-containing protein</fullName>
    </recommendedName>
</protein>
<feature type="region of interest" description="Disordered" evidence="1">
    <location>
        <begin position="102"/>
        <end position="158"/>
    </location>
</feature>
<gene>
    <name evidence="4" type="ORF">ASPVEDRAFT_43923</name>
</gene>
<keyword evidence="5" id="KW-1185">Reference proteome</keyword>
<feature type="chain" id="PRO_5012182921" description="Mid2 domain-containing protein" evidence="3">
    <location>
        <begin position="23"/>
        <end position="169"/>
    </location>
</feature>
<proteinExistence type="predicted"/>
<dbReference type="Proteomes" id="UP000184073">
    <property type="component" value="Unassembled WGS sequence"/>
</dbReference>
<keyword evidence="2" id="KW-1133">Transmembrane helix</keyword>
<dbReference type="OrthoDB" id="5425637at2759"/>
<evidence type="ECO:0000313" key="4">
    <source>
        <dbReference type="EMBL" id="OJJ04429.1"/>
    </source>
</evidence>
<dbReference type="EMBL" id="KV878131">
    <property type="protein sequence ID" value="OJJ04429.1"/>
    <property type="molecule type" value="Genomic_DNA"/>
</dbReference>
<accession>A0A1L9PSC2</accession>
<keyword evidence="2" id="KW-0812">Transmembrane</keyword>
<name>A0A1L9PSC2_ASPVE</name>
<evidence type="ECO:0000256" key="1">
    <source>
        <dbReference type="SAM" id="MobiDB-lite"/>
    </source>
</evidence>
<dbReference type="RefSeq" id="XP_040670191.1">
    <property type="nucleotide sequence ID" value="XM_040812932.1"/>
</dbReference>
<evidence type="ECO:0000256" key="3">
    <source>
        <dbReference type="SAM" id="SignalP"/>
    </source>
</evidence>
<evidence type="ECO:0000256" key="2">
    <source>
        <dbReference type="SAM" id="Phobius"/>
    </source>
</evidence>
<organism evidence="4 5">
    <name type="scientific">Aspergillus versicolor CBS 583.65</name>
    <dbReference type="NCBI Taxonomy" id="1036611"/>
    <lineage>
        <taxon>Eukaryota</taxon>
        <taxon>Fungi</taxon>
        <taxon>Dikarya</taxon>
        <taxon>Ascomycota</taxon>
        <taxon>Pezizomycotina</taxon>
        <taxon>Eurotiomycetes</taxon>
        <taxon>Eurotiomycetidae</taxon>
        <taxon>Eurotiales</taxon>
        <taxon>Aspergillaceae</taxon>
        <taxon>Aspergillus</taxon>
        <taxon>Aspergillus subgen. Nidulantes</taxon>
    </lineage>
</organism>
<reference evidence="5" key="1">
    <citation type="journal article" date="2017" name="Genome Biol.">
        <title>Comparative genomics reveals high biological diversity and specific adaptations in the industrially and medically important fungal genus Aspergillus.</title>
        <authorList>
            <person name="de Vries R.P."/>
            <person name="Riley R."/>
            <person name="Wiebenga A."/>
            <person name="Aguilar-Osorio G."/>
            <person name="Amillis S."/>
            <person name="Uchima C.A."/>
            <person name="Anderluh G."/>
            <person name="Asadollahi M."/>
            <person name="Askin M."/>
            <person name="Barry K."/>
            <person name="Battaglia E."/>
            <person name="Bayram O."/>
            <person name="Benocci T."/>
            <person name="Braus-Stromeyer S.A."/>
            <person name="Caldana C."/>
            <person name="Canovas D."/>
            <person name="Cerqueira G.C."/>
            <person name="Chen F."/>
            <person name="Chen W."/>
            <person name="Choi C."/>
            <person name="Clum A."/>
            <person name="Dos Santos R.A."/>
            <person name="Damasio A.R."/>
            <person name="Diallinas G."/>
            <person name="Emri T."/>
            <person name="Fekete E."/>
            <person name="Flipphi M."/>
            <person name="Freyberg S."/>
            <person name="Gallo A."/>
            <person name="Gournas C."/>
            <person name="Habgood R."/>
            <person name="Hainaut M."/>
            <person name="Harispe M.L."/>
            <person name="Henrissat B."/>
            <person name="Hilden K.S."/>
            <person name="Hope R."/>
            <person name="Hossain A."/>
            <person name="Karabika E."/>
            <person name="Karaffa L."/>
            <person name="Karanyi Z."/>
            <person name="Krasevec N."/>
            <person name="Kuo A."/>
            <person name="Kusch H."/>
            <person name="LaButti K."/>
            <person name="Lagendijk E.L."/>
            <person name="Lapidus A."/>
            <person name="Levasseur A."/>
            <person name="Lindquist E."/>
            <person name="Lipzen A."/>
            <person name="Logrieco A.F."/>
            <person name="MacCabe A."/>
            <person name="Maekelae M.R."/>
            <person name="Malavazi I."/>
            <person name="Melin P."/>
            <person name="Meyer V."/>
            <person name="Mielnichuk N."/>
            <person name="Miskei M."/>
            <person name="Molnar A.P."/>
            <person name="Mule G."/>
            <person name="Ngan C.Y."/>
            <person name="Orejas M."/>
            <person name="Orosz E."/>
            <person name="Ouedraogo J.P."/>
            <person name="Overkamp K.M."/>
            <person name="Park H.-S."/>
            <person name="Perrone G."/>
            <person name="Piumi F."/>
            <person name="Punt P.J."/>
            <person name="Ram A.F."/>
            <person name="Ramon A."/>
            <person name="Rauscher S."/>
            <person name="Record E."/>
            <person name="Riano-Pachon D.M."/>
            <person name="Robert V."/>
            <person name="Roehrig J."/>
            <person name="Ruller R."/>
            <person name="Salamov A."/>
            <person name="Salih N.S."/>
            <person name="Samson R.A."/>
            <person name="Sandor E."/>
            <person name="Sanguinetti M."/>
            <person name="Schuetze T."/>
            <person name="Sepcic K."/>
            <person name="Shelest E."/>
            <person name="Sherlock G."/>
            <person name="Sophianopoulou V."/>
            <person name="Squina F.M."/>
            <person name="Sun H."/>
            <person name="Susca A."/>
            <person name="Todd R.B."/>
            <person name="Tsang A."/>
            <person name="Unkles S.E."/>
            <person name="van de Wiele N."/>
            <person name="van Rossen-Uffink D."/>
            <person name="Oliveira J.V."/>
            <person name="Vesth T.C."/>
            <person name="Visser J."/>
            <person name="Yu J.-H."/>
            <person name="Zhou M."/>
            <person name="Andersen M.R."/>
            <person name="Archer D.B."/>
            <person name="Baker S.E."/>
            <person name="Benoit I."/>
            <person name="Brakhage A.A."/>
            <person name="Braus G.H."/>
            <person name="Fischer R."/>
            <person name="Frisvad J.C."/>
            <person name="Goldman G.H."/>
            <person name="Houbraken J."/>
            <person name="Oakley B."/>
            <person name="Pocsi I."/>
            <person name="Scazzocchio C."/>
            <person name="Seiboth B."/>
            <person name="vanKuyk P.A."/>
            <person name="Wortman J."/>
            <person name="Dyer P.S."/>
            <person name="Grigoriev I.V."/>
        </authorList>
    </citation>
    <scope>NUCLEOTIDE SEQUENCE [LARGE SCALE GENOMIC DNA]</scope>
    <source>
        <strain evidence="5">CBS 583.65</strain>
    </source>
</reference>
<dbReference type="AlphaFoldDB" id="A0A1L9PSC2"/>
<keyword evidence="3" id="KW-0732">Signal</keyword>
<feature type="transmembrane region" description="Helical" evidence="2">
    <location>
        <begin position="52"/>
        <end position="76"/>
    </location>
</feature>
<dbReference type="GeneID" id="63728443"/>
<keyword evidence="2" id="KW-0472">Membrane</keyword>
<feature type="signal peptide" evidence="3">
    <location>
        <begin position="1"/>
        <end position="22"/>
    </location>
</feature>
<evidence type="ECO:0000313" key="5">
    <source>
        <dbReference type="Proteomes" id="UP000184073"/>
    </source>
</evidence>
<dbReference type="VEuPathDB" id="FungiDB:ASPVEDRAFT_43923"/>
<feature type="compositionally biased region" description="Polar residues" evidence="1">
    <location>
        <begin position="146"/>
        <end position="157"/>
    </location>
</feature>